<dbReference type="EMBL" id="JARAOO010000014">
    <property type="protein sequence ID" value="KAJ7943145.1"/>
    <property type="molecule type" value="Genomic_DNA"/>
</dbReference>
<feature type="domain" description="UspA" evidence="1">
    <location>
        <begin position="13"/>
        <end position="168"/>
    </location>
</feature>
<dbReference type="InterPro" id="IPR006015">
    <property type="entry name" value="Universal_stress_UspA"/>
</dbReference>
<dbReference type="AlphaFoldDB" id="A0AAD7KNJ9"/>
<dbReference type="SUPFAM" id="SSF52402">
    <property type="entry name" value="Adenine nucleotide alpha hydrolases-like"/>
    <property type="match status" value="1"/>
</dbReference>
<accession>A0AAD7KNJ9</accession>
<comment type="caution">
    <text evidence="2">The sequence shown here is derived from an EMBL/GenBank/DDBJ whole genome shotgun (WGS) entry which is preliminary data.</text>
</comment>
<organism evidence="2 3">
    <name type="scientific">Quillaja saponaria</name>
    <name type="common">Soap bark tree</name>
    <dbReference type="NCBI Taxonomy" id="32244"/>
    <lineage>
        <taxon>Eukaryota</taxon>
        <taxon>Viridiplantae</taxon>
        <taxon>Streptophyta</taxon>
        <taxon>Embryophyta</taxon>
        <taxon>Tracheophyta</taxon>
        <taxon>Spermatophyta</taxon>
        <taxon>Magnoliopsida</taxon>
        <taxon>eudicotyledons</taxon>
        <taxon>Gunneridae</taxon>
        <taxon>Pentapetalae</taxon>
        <taxon>rosids</taxon>
        <taxon>fabids</taxon>
        <taxon>Fabales</taxon>
        <taxon>Quillajaceae</taxon>
        <taxon>Quillaja</taxon>
    </lineage>
</organism>
<evidence type="ECO:0000313" key="2">
    <source>
        <dbReference type="EMBL" id="KAJ7943145.1"/>
    </source>
</evidence>
<dbReference type="InterPro" id="IPR014729">
    <property type="entry name" value="Rossmann-like_a/b/a_fold"/>
</dbReference>
<dbReference type="CDD" id="cd23659">
    <property type="entry name" value="USP_At3g01520-like"/>
    <property type="match status" value="1"/>
</dbReference>
<dbReference type="PANTHER" id="PTHR31964">
    <property type="entry name" value="ADENINE NUCLEOTIDE ALPHA HYDROLASES-LIKE SUPERFAMILY PROTEIN"/>
    <property type="match status" value="1"/>
</dbReference>
<dbReference type="Gene3D" id="3.40.50.620">
    <property type="entry name" value="HUPs"/>
    <property type="match status" value="1"/>
</dbReference>
<dbReference type="Proteomes" id="UP001163823">
    <property type="component" value="Chromosome 14"/>
</dbReference>
<keyword evidence="3" id="KW-1185">Reference proteome</keyword>
<dbReference type="InterPro" id="IPR006016">
    <property type="entry name" value="UspA"/>
</dbReference>
<protein>
    <submittedName>
        <fullName evidence="2">Universal stress protein A-like protein</fullName>
    </submittedName>
</protein>
<evidence type="ECO:0000313" key="3">
    <source>
        <dbReference type="Proteomes" id="UP001163823"/>
    </source>
</evidence>
<reference evidence="2" key="1">
    <citation type="journal article" date="2023" name="Science">
        <title>Elucidation of the pathway for biosynthesis of saponin adjuvants from the soapbark tree.</title>
        <authorList>
            <person name="Reed J."/>
            <person name="Orme A."/>
            <person name="El-Demerdash A."/>
            <person name="Owen C."/>
            <person name="Martin L.B.B."/>
            <person name="Misra R.C."/>
            <person name="Kikuchi S."/>
            <person name="Rejzek M."/>
            <person name="Martin A.C."/>
            <person name="Harkess A."/>
            <person name="Leebens-Mack J."/>
            <person name="Louveau T."/>
            <person name="Stephenson M.J."/>
            <person name="Osbourn A."/>
        </authorList>
    </citation>
    <scope>NUCLEOTIDE SEQUENCE</scope>
    <source>
        <strain evidence="2">S10</strain>
    </source>
</reference>
<dbReference type="Pfam" id="PF00582">
    <property type="entry name" value="Usp"/>
    <property type="match status" value="1"/>
</dbReference>
<dbReference type="PANTHER" id="PTHR31964:SF55">
    <property type="entry name" value="USPA DOMAIN-CONTAINING PROTEIN"/>
    <property type="match status" value="1"/>
</dbReference>
<dbReference type="PRINTS" id="PR01438">
    <property type="entry name" value="UNVRSLSTRESS"/>
</dbReference>
<sequence length="172" mass="18791">MGEALGQEREAKKKVMVAIDENESSHYALMWTLENLKESITKSSLVIFMAQPAPNNNYSLGASLGTARLYCPLSATPDWPNSVHENHRKFTLALLEKANDICASQGVKAETVTDVGDPGTAICDAVQKHNINFLVLGDWGLGKIKRAFLGSVSNYCVHNAKCPVLVVKKPDY</sequence>
<evidence type="ECO:0000259" key="1">
    <source>
        <dbReference type="Pfam" id="PF00582"/>
    </source>
</evidence>
<name>A0AAD7KNJ9_QUISA</name>
<gene>
    <name evidence="2" type="ORF">O6P43_032733</name>
</gene>
<proteinExistence type="predicted"/>
<dbReference type="KEGG" id="qsa:O6P43_032733"/>